<accession>A0A917ZWI4</accession>
<dbReference type="Gene3D" id="3.30.70.100">
    <property type="match status" value="1"/>
</dbReference>
<keyword evidence="3" id="KW-1185">Reference proteome</keyword>
<protein>
    <submittedName>
        <fullName evidence="2">Antibiotic biosynthesis monooxygenase</fullName>
    </submittedName>
</protein>
<keyword evidence="2" id="KW-0503">Monooxygenase</keyword>
<dbReference type="PROSITE" id="PS51725">
    <property type="entry name" value="ABM"/>
    <property type="match status" value="1"/>
</dbReference>
<evidence type="ECO:0000313" key="2">
    <source>
        <dbReference type="EMBL" id="GGO95533.1"/>
    </source>
</evidence>
<dbReference type="GO" id="GO:0004497">
    <property type="term" value="F:monooxygenase activity"/>
    <property type="evidence" value="ECO:0007669"/>
    <property type="project" value="UniProtKB-KW"/>
</dbReference>
<feature type="domain" description="ABM" evidence="1">
    <location>
        <begin position="12"/>
        <end position="100"/>
    </location>
</feature>
<dbReference type="Proteomes" id="UP000641932">
    <property type="component" value="Unassembled WGS sequence"/>
</dbReference>
<dbReference type="AlphaFoldDB" id="A0A917ZWI4"/>
<comment type="caution">
    <text evidence="2">The sequence shown here is derived from an EMBL/GenBank/DDBJ whole genome shotgun (WGS) entry which is preliminary data.</text>
</comment>
<organism evidence="2 3">
    <name type="scientific">Wenjunlia tyrosinilytica</name>
    <dbReference type="NCBI Taxonomy" id="1544741"/>
    <lineage>
        <taxon>Bacteria</taxon>
        <taxon>Bacillati</taxon>
        <taxon>Actinomycetota</taxon>
        <taxon>Actinomycetes</taxon>
        <taxon>Kitasatosporales</taxon>
        <taxon>Streptomycetaceae</taxon>
        <taxon>Wenjunlia</taxon>
    </lineage>
</organism>
<keyword evidence="2" id="KW-0560">Oxidoreductase</keyword>
<name>A0A917ZWI4_9ACTN</name>
<evidence type="ECO:0000313" key="3">
    <source>
        <dbReference type="Proteomes" id="UP000641932"/>
    </source>
</evidence>
<reference evidence="2" key="1">
    <citation type="journal article" date="2014" name="Int. J. Syst. Evol. Microbiol.">
        <title>Complete genome sequence of Corynebacterium casei LMG S-19264T (=DSM 44701T), isolated from a smear-ripened cheese.</title>
        <authorList>
            <consortium name="US DOE Joint Genome Institute (JGI-PGF)"/>
            <person name="Walter F."/>
            <person name="Albersmeier A."/>
            <person name="Kalinowski J."/>
            <person name="Ruckert C."/>
        </authorList>
    </citation>
    <scope>NUCLEOTIDE SEQUENCE</scope>
    <source>
        <strain evidence="2">CGMCC 4.7201</strain>
    </source>
</reference>
<dbReference type="InterPro" id="IPR011008">
    <property type="entry name" value="Dimeric_a/b-barrel"/>
</dbReference>
<dbReference type="InterPro" id="IPR007138">
    <property type="entry name" value="ABM_dom"/>
</dbReference>
<sequence length="126" mass="14327">MQPSAEERPQPYRVQLRMEILPGREREFEEVWRATTDVVAGHEANLGQALLRADDDPGVYYIVSDWRDEAGFRDFEHSDAHIEHRSKLHPYRSAGSFVTMILLQATERLSAAGPFPAPTRSGRPPL</sequence>
<gene>
    <name evidence="2" type="ORF">GCM10012280_52920</name>
</gene>
<reference evidence="2" key="2">
    <citation type="submission" date="2020-09" db="EMBL/GenBank/DDBJ databases">
        <authorList>
            <person name="Sun Q."/>
            <person name="Zhou Y."/>
        </authorList>
    </citation>
    <scope>NUCLEOTIDE SEQUENCE</scope>
    <source>
        <strain evidence="2">CGMCC 4.7201</strain>
    </source>
</reference>
<dbReference type="EMBL" id="BMMS01000026">
    <property type="protein sequence ID" value="GGO95533.1"/>
    <property type="molecule type" value="Genomic_DNA"/>
</dbReference>
<dbReference type="RefSeq" id="WP_189134312.1">
    <property type="nucleotide sequence ID" value="NZ_BMMS01000026.1"/>
</dbReference>
<evidence type="ECO:0000259" key="1">
    <source>
        <dbReference type="PROSITE" id="PS51725"/>
    </source>
</evidence>
<dbReference type="Pfam" id="PF03992">
    <property type="entry name" value="ABM"/>
    <property type="match status" value="1"/>
</dbReference>
<dbReference type="SUPFAM" id="SSF54909">
    <property type="entry name" value="Dimeric alpha+beta barrel"/>
    <property type="match status" value="1"/>
</dbReference>
<proteinExistence type="predicted"/>